<dbReference type="Proteomes" id="UP000789920">
    <property type="component" value="Unassembled WGS sequence"/>
</dbReference>
<keyword evidence="2" id="KW-1185">Reference proteome</keyword>
<name>A0ACA9KEY6_9GLOM</name>
<protein>
    <submittedName>
        <fullName evidence="1">24484_t:CDS:1</fullName>
    </submittedName>
</protein>
<organism evidence="1 2">
    <name type="scientific">Racocetra persica</name>
    <dbReference type="NCBI Taxonomy" id="160502"/>
    <lineage>
        <taxon>Eukaryota</taxon>
        <taxon>Fungi</taxon>
        <taxon>Fungi incertae sedis</taxon>
        <taxon>Mucoromycota</taxon>
        <taxon>Glomeromycotina</taxon>
        <taxon>Glomeromycetes</taxon>
        <taxon>Diversisporales</taxon>
        <taxon>Gigasporaceae</taxon>
        <taxon>Racocetra</taxon>
    </lineage>
</organism>
<gene>
    <name evidence="1" type="ORF">RPERSI_LOCUS448</name>
</gene>
<accession>A0ACA9KEY6</accession>
<reference evidence="1" key="1">
    <citation type="submission" date="2021-06" db="EMBL/GenBank/DDBJ databases">
        <authorList>
            <person name="Kallberg Y."/>
            <person name="Tangrot J."/>
            <person name="Rosling A."/>
        </authorList>
    </citation>
    <scope>NUCLEOTIDE SEQUENCE</scope>
    <source>
        <strain evidence="1">MA461A</strain>
    </source>
</reference>
<dbReference type="EMBL" id="CAJVQC010000359">
    <property type="protein sequence ID" value="CAG8467987.1"/>
    <property type="molecule type" value="Genomic_DNA"/>
</dbReference>
<sequence length="194" mass="23160">MAEYPNLELNCHFTTMMVEPPLIHLPFPPTITAHDILMRRPQSRIRSKSPNAFFIYRKAFFDQLALLNQRFQMTYVSKLVSEYWKNESEQVKSAYKRIAEEVEEKLNEARIKALVYPDASQKQNDQKKTKKTRKRRNYNNNNVQESNIAQSNPQLLQPQIHTADNDQSTFEIQYFDGQYFHDDQMFQLLYNNTW</sequence>
<proteinExistence type="predicted"/>
<evidence type="ECO:0000313" key="1">
    <source>
        <dbReference type="EMBL" id="CAG8467987.1"/>
    </source>
</evidence>
<evidence type="ECO:0000313" key="2">
    <source>
        <dbReference type="Proteomes" id="UP000789920"/>
    </source>
</evidence>
<feature type="non-terminal residue" evidence="1">
    <location>
        <position position="194"/>
    </location>
</feature>
<comment type="caution">
    <text evidence="1">The sequence shown here is derived from an EMBL/GenBank/DDBJ whole genome shotgun (WGS) entry which is preliminary data.</text>
</comment>